<dbReference type="InterPro" id="IPR005758">
    <property type="entry name" value="UDP-N-AcMur_Ala_ligase_MurC"/>
</dbReference>
<evidence type="ECO:0000256" key="14">
    <source>
        <dbReference type="HAMAP-Rule" id="MF_00046"/>
    </source>
</evidence>
<comment type="function">
    <text evidence="14">Cell wall formation.</text>
</comment>
<evidence type="ECO:0000256" key="5">
    <source>
        <dbReference type="ARBA" id="ARBA00022598"/>
    </source>
</evidence>
<proteinExistence type="inferred from homology"/>
<evidence type="ECO:0000256" key="8">
    <source>
        <dbReference type="ARBA" id="ARBA00022840"/>
    </source>
</evidence>
<dbReference type="OrthoDB" id="9804126at2"/>
<dbReference type="InterPro" id="IPR036615">
    <property type="entry name" value="Mur_ligase_C_dom_sf"/>
</dbReference>
<name>I0IH25_PHYMF</name>
<dbReference type="InterPro" id="IPR050061">
    <property type="entry name" value="MurCDEF_pg_biosynth"/>
</dbReference>
<comment type="pathway">
    <text evidence="2 14">Cell wall biogenesis; peptidoglycan biosynthesis.</text>
</comment>
<organism evidence="19 20">
    <name type="scientific">Phycisphaera mikurensis (strain NBRC 102666 / KCTC 22515 / FYK2301M01)</name>
    <dbReference type="NCBI Taxonomy" id="1142394"/>
    <lineage>
        <taxon>Bacteria</taxon>
        <taxon>Pseudomonadati</taxon>
        <taxon>Planctomycetota</taxon>
        <taxon>Phycisphaerae</taxon>
        <taxon>Phycisphaerales</taxon>
        <taxon>Phycisphaeraceae</taxon>
        <taxon>Phycisphaera</taxon>
    </lineage>
</organism>
<evidence type="ECO:0000256" key="4">
    <source>
        <dbReference type="ARBA" id="ARBA00022490"/>
    </source>
</evidence>
<evidence type="ECO:0000313" key="19">
    <source>
        <dbReference type="EMBL" id="BAM04563.1"/>
    </source>
</evidence>
<comment type="similarity">
    <text evidence="14">Belongs to the MurCDEF family.</text>
</comment>
<protein>
    <recommendedName>
        <fullName evidence="3 14">UDP-N-acetylmuramate--L-alanine ligase</fullName>
        <ecNumber evidence="3 14">6.3.2.8</ecNumber>
    </recommendedName>
    <alternativeName>
        <fullName evidence="14">UDP-N-acetylmuramoyl-L-alanine synthetase</fullName>
    </alternativeName>
</protein>
<dbReference type="PANTHER" id="PTHR43445">
    <property type="entry name" value="UDP-N-ACETYLMURAMATE--L-ALANINE LIGASE-RELATED"/>
    <property type="match status" value="1"/>
</dbReference>
<dbReference type="GO" id="GO:0008360">
    <property type="term" value="P:regulation of cell shape"/>
    <property type="evidence" value="ECO:0007669"/>
    <property type="project" value="UniProtKB-KW"/>
</dbReference>
<evidence type="ECO:0000256" key="11">
    <source>
        <dbReference type="ARBA" id="ARBA00023306"/>
    </source>
</evidence>
<dbReference type="InterPro" id="IPR013221">
    <property type="entry name" value="Mur_ligase_cen"/>
</dbReference>
<gene>
    <name evidence="14 19" type="primary">murC</name>
    <name evidence="19" type="ordered locus">PSMK_24040</name>
</gene>
<feature type="domain" description="Mur ligase C-terminal" evidence="17">
    <location>
        <begin position="360"/>
        <end position="493"/>
    </location>
</feature>
<dbReference type="SUPFAM" id="SSF53244">
    <property type="entry name" value="MurD-like peptide ligases, peptide-binding domain"/>
    <property type="match status" value="1"/>
</dbReference>
<comment type="catalytic activity">
    <reaction evidence="13 14">
        <text>UDP-N-acetyl-alpha-D-muramate + L-alanine + ATP = UDP-N-acetyl-alpha-D-muramoyl-L-alanine + ADP + phosphate + H(+)</text>
        <dbReference type="Rhea" id="RHEA:23372"/>
        <dbReference type="ChEBI" id="CHEBI:15378"/>
        <dbReference type="ChEBI" id="CHEBI:30616"/>
        <dbReference type="ChEBI" id="CHEBI:43474"/>
        <dbReference type="ChEBI" id="CHEBI:57972"/>
        <dbReference type="ChEBI" id="CHEBI:70757"/>
        <dbReference type="ChEBI" id="CHEBI:83898"/>
        <dbReference type="ChEBI" id="CHEBI:456216"/>
        <dbReference type="EC" id="6.3.2.8"/>
    </reaction>
</comment>
<evidence type="ECO:0000256" key="6">
    <source>
        <dbReference type="ARBA" id="ARBA00022618"/>
    </source>
</evidence>
<dbReference type="PATRIC" id="fig|1142394.8.peg.2484"/>
<dbReference type="PANTHER" id="PTHR43445:SF3">
    <property type="entry name" value="UDP-N-ACETYLMURAMATE--L-ALANINE LIGASE"/>
    <property type="match status" value="1"/>
</dbReference>
<dbReference type="InterPro" id="IPR004101">
    <property type="entry name" value="Mur_ligase_C"/>
</dbReference>
<dbReference type="STRING" id="1142394.PSMK_24040"/>
<keyword evidence="4 14" id="KW-0963">Cytoplasm</keyword>
<dbReference type="KEGG" id="phm:PSMK_24040"/>
<dbReference type="GO" id="GO:0071555">
    <property type="term" value="P:cell wall organization"/>
    <property type="evidence" value="ECO:0007669"/>
    <property type="project" value="UniProtKB-KW"/>
</dbReference>
<evidence type="ECO:0000256" key="3">
    <source>
        <dbReference type="ARBA" id="ARBA00012211"/>
    </source>
</evidence>
<dbReference type="InterPro" id="IPR036565">
    <property type="entry name" value="Mur-like_cat_sf"/>
</dbReference>
<evidence type="ECO:0000256" key="12">
    <source>
        <dbReference type="ARBA" id="ARBA00023316"/>
    </source>
</evidence>
<keyword evidence="10 14" id="KW-0573">Peptidoglycan synthesis</keyword>
<dbReference type="AlphaFoldDB" id="I0IH25"/>
<keyword evidence="8 14" id="KW-0067">ATP-binding</keyword>
<dbReference type="HAMAP" id="MF_00046">
    <property type="entry name" value="MurC"/>
    <property type="match status" value="1"/>
</dbReference>
<dbReference type="GO" id="GO:0009252">
    <property type="term" value="P:peptidoglycan biosynthetic process"/>
    <property type="evidence" value="ECO:0007669"/>
    <property type="project" value="UniProtKB-UniRule"/>
</dbReference>
<keyword evidence="9 14" id="KW-0133">Cell shape</keyword>
<dbReference type="SUPFAM" id="SSF51984">
    <property type="entry name" value="MurCD N-terminal domain"/>
    <property type="match status" value="1"/>
</dbReference>
<dbReference type="Gene3D" id="3.40.1190.10">
    <property type="entry name" value="Mur-like, catalytic domain"/>
    <property type="match status" value="1"/>
</dbReference>
<dbReference type="SUPFAM" id="SSF53623">
    <property type="entry name" value="MurD-like peptide ligases, catalytic domain"/>
    <property type="match status" value="1"/>
</dbReference>
<keyword evidence="7 14" id="KW-0547">Nucleotide-binding</keyword>
<reference evidence="19 20" key="1">
    <citation type="submission" date="2012-02" db="EMBL/GenBank/DDBJ databases">
        <title>Complete genome sequence of Phycisphaera mikurensis NBRC 102666.</title>
        <authorList>
            <person name="Ankai A."/>
            <person name="Hosoyama A."/>
            <person name="Terui Y."/>
            <person name="Sekine M."/>
            <person name="Fukai R."/>
            <person name="Kato Y."/>
            <person name="Nakamura S."/>
            <person name="Yamada-Narita S."/>
            <person name="Kawakoshi A."/>
            <person name="Fukunaga Y."/>
            <person name="Yamazaki S."/>
            <person name="Fujita N."/>
        </authorList>
    </citation>
    <scope>NUCLEOTIDE SEQUENCE [LARGE SCALE GENOMIC DNA]</scope>
    <source>
        <strain evidence="20">NBRC 102666 / KCTC 22515 / FYK2301M01</strain>
    </source>
</reference>
<evidence type="ECO:0000259" key="18">
    <source>
        <dbReference type="Pfam" id="PF08245"/>
    </source>
</evidence>
<feature type="binding site" evidence="14">
    <location>
        <begin position="138"/>
        <end position="144"/>
    </location>
    <ligand>
        <name>ATP</name>
        <dbReference type="ChEBI" id="CHEBI:30616"/>
    </ligand>
</feature>
<feature type="domain" description="Mur ligase N-terminal catalytic" evidence="16">
    <location>
        <begin position="32"/>
        <end position="126"/>
    </location>
</feature>
<dbReference type="Pfam" id="PF08245">
    <property type="entry name" value="Mur_ligase_M"/>
    <property type="match status" value="1"/>
</dbReference>
<keyword evidence="5 14" id="KW-0436">Ligase</keyword>
<feature type="region of interest" description="Disordered" evidence="15">
    <location>
        <begin position="1"/>
        <end position="28"/>
    </location>
</feature>
<evidence type="ECO:0000259" key="17">
    <source>
        <dbReference type="Pfam" id="PF02875"/>
    </source>
</evidence>
<dbReference type="GO" id="GO:0051301">
    <property type="term" value="P:cell division"/>
    <property type="evidence" value="ECO:0007669"/>
    <property type="project" value="UniProtKB-KW"/>
</dbReference>
<evidence type="ECO:0000256" key="1">
    <source>
        <dbReference type="ARBA" id="ARBA00004496"/>
    </source>
</evidence>
<sequence length="509" mass="52436">MRRRRRHTASMPDAPAPAQAQGQAPAATDRPHFVGIAGSGMSGLARLARARGAAVTGSERDDGPAAAALRAEGFPVCLGQRADTLPADATRVTASAAVPADHPELVEARRRGLPILKYAEALGELMGLPGTEGVAVSGTHGKSSTTAMLAHVLLACGRDPSFILGARCEQIGGGSRCAAAAAGGAGLGVLVAEACEFDRSFHHLAPRHAIVLNVEADHLDCYGSLDEIVKSFGVFVGRLPAGGSLLIQHEAAARIAVSAAAGPGVGVETLGFSPDADWRVGVDPAGPDAAAGGPSGDAGVTLSRRGEEVAAWTLALPGQHMAYNAAAAAVTAHRLGVPLGEAAAALSGFRGLDRRMQRRGRFAVPGAAGGAAAVIDDYAHHPTEIDATLRALRGHHRPARLFCVFQPHQHSRTRHLLAEFATAFEPADRVLVPDIYFVRDSEAEREAVTSGDLVRLLRAGGVDAEHVAGFDEAAATLRAELRDGDLVVTMGAGDVWKVAEALTRPPAAA</sequence>
<evidence type="ECO:0000259" key="16">
    <source>
        <dbReference type="Pfam" id="PF01225"/>
    </source>
</evidence>
<dbReference type="NCBIfam" id="TIGR01082">
    <property type="entry name" value="murC"/>
    <property type="match status" value="1"/>
</dbReference>
<comment type="subcellular location">
    <subcellularLocation>
        <location evidence="1 14">Cytoplasm</location>
    </subcellularLocation>
</comment>
<dbReference type="Gene3D" id="3.40.50.720">
    <property type="entry name" value="NAD(P)-binding Rossmann-like Domain"/>
    <property type="match status" value="1"/>
</dbReference>
<evidence type="ECO:0000256" key="10">
    <source>
        <dbReference type="ARBA" id="ARBA00022984"/>
    </source>
</evidence>
<evidence type="ECO:0000256" key="7">
    <source>
        <dbReference type="ARBA" id="ARBA00022741"/>
    </source>
</evidence>
<keyword evidence="12 14" id="KW-0961">Cell wall biogenesis/degradation</keyword>
<keyword evidence="6 14" id="KW-0132">Cell division</keyword>
<dbReference type="eggNOG" id="COG0773">
    <property type="taxonomic scope" value="Bacteria"/>
</dbReference>
<dbReference type="Gene3D" id="3.90.190.20">
    <property type="entry name" value="Mur ligase, C-terminal domain"/>
    <property type="match status" value="1"/>
</dbReference>
<dbReference type="InterPro" id="IPR000713">
    <property type="entry name" value="Mur_ligase_N"/>
</dbReference>
<dbReference type="GO" id="GO:0008763">
    <property type="term" value="F:UDP-N-acetylmuramate-L-alanine ligase activity"/>
    <property type="evidence" value="ECO:0007669"/>
    <property type="project" value="UniProtKB-UniRule"/>
</dbReference>
<dbReference type="GO" id="GO:0005737">
    <property type="term" value="C:cytoplasm"/>
    <property type="evidence" value="ECO:0007669"/>
    <property type="project" value="UniProtKB-SubCell"/>
</dbReference>
<dbReference type="Pfam" id="PF02875">
    <property type="entry name" value="Mur_ligase_C"/>
    <property type="match status" value="1"/>
</dbReference>
<keyword evidence="11 14" id="KW-0131">Cell cycle</keyword>
<evidence type="ECO:0000256" key="9">
    <source>
        <dbReference type="ARBA" id="ARBA00022960"/>
    </source>
</evidence>
<feature type="compositionally biased region" description="Low complexity" evidence="15">
    <location>
        <begin position="16"/>
        <end position="27"/>
    </location>
</feature>
<evidence type="ECO:0000256" key="15">
    <source>
        <dbReference type="SAM" id="MobiDB-lite"/>
    </source>
</evidence>
<evidence type="ECO:0000256" key="2">
    <source>
        <dbReference type="ARBA" id="ARBA00004752"/>
    </source>
</evidence>
<evidence type="ECO:0000256" key="13">
    <source>
        <dbReference type="ARBA" id="ARBA00047833"/>
    </source>
</evidence>
<feature type="domain" description="Mur ligase central" evidence="18">
    <location>
        <begin position="136"/>
        <end position="331"/>
    </location>
</feature>
<dbReference type="EMBL" id="AP012338">
    <property type="protein sequence ID" value="BAM04563.1"/>
    <property type="molecule type" value="Genomic_DNA"/>
</dbReference>
<dbReference type="GO" id="GO:0005524">
    <property type="term" value="F:ATP binding"/>
    <property type="evidence" value="ECO:0007669"/>
    <property type="project" value="UniProtKB-UniRule"/>
</dbReference>
<dbReference type="EC" id="6.3.2.8" evidence="3 14"/>
<accession>I0IH25</accession>
<evidence type="ECO:0000313" key="20">
    <source>
        <dbReference type="Proteomes" id="UP000007881"/>
    </source>
</evidence>
<dbReference type="HOGENOM" id="CLU_028104_2_1_0"/>
<dbReference type="Pfam" id="PF01225">
    <property type="entry name" value="Mur_ligase"/>
    <property type="match status" value="1"/>
</dbReference>
<dbReference type="Proteomes" id="UP000007881">
    <property type="component" value="Chromosome"/>
</dbReference>
<keyword evidence="20" id="KW-1185">Reference proteome</keyword>
<dbReference type="UniPathway" id="UPA00219"/>